<comment type="similarity">
    <text evidence="1">Belongs to the tRNA-intron endonuclease family.</text>
</comment>
<evidence type="ECO:0000313" key="6">
    <source>
        <dbReference type="Proteomes" id="UP000631114"/>
    </source>
</evidence>
<evidence type="ECO:0000256" key="1">
    <source>
        <dbReference type="ARBA" id="ARBA00008078"/>
    </source>
</evidence>
<evidence type="ECO:0000256" key="3">
    <source>
        <dbReference type="ARBA" id="ARBA00034031"/>
    </source>
</evidence>
<dbReference type="AlphaFoldDB" id="A0A835LTF0"/>
<organism evidence="5 6">
    <name type="scientific">Coptis chinensis</name>
    <dbReference type="NCBI Taxonomy" id="261450"/>
    <lineage>
        <taxon>Eukaryota</taxon>
        <taxon>Viridiplantae</taxon>
        <taxon>Streptophyta</taxon>
        <taxon>Embryophyta</taxon>
        <taxon>Tracheophyta</taxon>
        <taxon>Spermatophyta</taxon>
        <taxon>Magnoliopsida</taxon>
        <taxon>Ranunculales</taxon>
        <taxon>Ranunculaceae</taxon>
        <taxon>Coptidoideae</taxon>
        <taxon>Coptis</taxon>
    </lineage>
</organism>
<accession>A0A835LTF0</accession>
<dbReference type="SUPFAM" id="SSF53032">
    <property type="entry name" value="tRNA-intron endonuclease catalytic domain-like"/>
    <property type="match status" value="1"/>
</dbReference>
<keyword evidence="6" id="KW-1185">Reference proteome</keyword>
<dbReference type="InterPro" id="IPR036167">
    <property type="entry name" value="tRNA_intron_Endo_cat-like_sf"/>
</dbReference>
<dbReference type="Proteomes" id="UP000631114">
    <property type="component" value="Unassembled WGS sequence"/>
</dbReference>
<dbReference type="InterPro" id="IPR011856">
    <property type="entry name" value="tRNA_endonuc-like_dom_sf"/>
</dbReference>
<dbReference type="InterPro" id="IPR010530">
    <property type="entry name" value="B12D"/>
</dbReference>
<dbReference type="PANTHER" id="PTHR21227:SF0">
    <property type="entry name" value="TRNA-SPLICING ENDONUCLEASE SUBUNIT SEN2"/>
    <property type="match status" value="1"/>
</dbReference>
<dbReference type="GO" id="GO:0000214">
    <property type="term" value="C:tRNA-intron endonuclease complex"/>
    <property type="evidence" value="ECO:0007669"/>
    <property type="project" value="TreeGrafter"/>
</dbReference>
<dbReference type="InterPro" id="IPR006677">
    <property type="entry name" value="tRNA_intron_Endonuc_cat-like"/>
</dbReference>
<dbReference type="OrthoDB" id="1267612at2759"/>
<dbReference type="Pfam" id="PF06522">
    <property type="entry name" value="B12D"/>
    <property type="match status" value="1"/>
</dbReference>
<dbReference type="EC" id="4.6.1.16" evidence="2"/>
<name>A0A835LTF0_9MAGN</name>
<dbReference type="EMBL" id="JADFTS010000005">
    <property type="protein sequence ID" value="KAF9606895.1"/>
    <property type="molecule type" value="Genomic_DNA"/>
</dbReference>
<dbReference type="Pfam" id="PF01974">
    <property type="entry name" value="tRNA_int_endo"/>
    <property type="match status" value="1"/>
</dbReference>
<proteinExistence type="inferred from homology"/>
<comment type="catalytic activity">
    <reaction evidence="3">
        <text>pretRNA = a 3'-half-tRNA molecule with a 5'-OH end + a 5'-half-tRNA molecule with a 2',3'-cyclic phosphate end + an intron with a 2',3'-cyclic phosphate and a 5'-hydroxyl terminus.</text>
        <dbReference type="EC" id="4.6.1.16"/>
    </reaction>
</comment>
<evidence type="ECO:0000313" key="5">
    <source>
        <dbReference type="EMBL" id="KAF9606895.1"/>
    </source>
</evidence>
<dbReference type="CDD" id="cd22363">
    <property type="entry name" value="tRNA-intron_lyase_C"/>
    <property type="match status" value="1"/>
</dbReference>
<gene>
    <name evidence="5" type="ORF">IFM89_029494</name>
</gene>
<dbReference type="GO" id="GO:0000213">
    <property type="term" value="F:tRNA-intron lyase activity"/>
    <property type="evidence" value="ECO:0007669"/>
    <property type="project" value="UniProtKB-EC"/>
</dbReference>
<dbReference type="GO" id="GO:0003676">
    <property type="term" value="F:nucleic acid binding"/>
    <property type="evidence" value="ECO:0007669"/>
    <property type="project" value="InterPro"/>
</dbReference>
<dbReference type="GO" id="GO:0005737">
    <property type="term" value="C:cytoplasm"/>
    <property type="evidence" value="ECO:0007669"/>
    <property type="project" value="TreeGrafter"/>
</dbReference>
<reference evidence="5 6" key="1">
    <citation type="submission" date="2020-10" db="EMBL/GenBank/DDBJ databases">
        <title>The Coptis chinensis genome and diversification of protoberbering-type alkaloids.</title>
        <authorList>
            <person name="Wang B."/>
            <person name="Shu S."/>
            <person name="Song C."/>
            <person name="Liu Y."/>
        </authorList>
    </citation>
    <scope>NUCLEOTIDE SEQUENCE [LARGE SCALE GENOMIC DNA]</scope>
    <source>
        <strain evidence="5">HL-2020</strain>
        <tissue evidence="5">Leaf</tissue>
    </source>
</reference>
<dbReference type="Gene3D" id="3.40.1350.10">
    <property type="match status" value="1"/>
</dbReference>
<dbReference type="InterPro" id="IPR006676">
    <property type="entry name" value="tRNA_splic"/>
</dbReference>
<feature type="domain" description="tRNA intron endonuclease catalytic" evidence="4">
    <location>
        <begin position="225"/>
        <end position="299"/>
    </location>
</feature>
<evidence type="ECO:0000256" key="2">
    <source>
        <dbReference type="ARBA" id="ARBA00012573"/>
    </source>
</evidence>
<sequence>MVSPTTVKRWLRPEAYPLFATMGLALGICGFQLIRNITGNPEVSDRTGDEDITRLMTWPSLHATLRLEDGVAKTLLLLHINNVHDRVSSACFEHYTVEEQILTRWNPEQCLEEHVQRSPHYHFDKFSVPQSLTLTSPSPTMVDLSTRWKGKGGLKAIAPANPMSNIVAQLQSSLSQSKACGLLADFAVLLQVGIEQADLLNRACFGHPIVTTNEDNQWPILICERKKNWVVKSGIQYGVDFVAYSHHPSLVHSEYAAVVSEDNNSRNARLLAWPDLHATVRLEGGVAKTLLVLHIEKNGCDTVSTLGLKHYTVEEQTVTRWSSEHCQEDKKLLNKRS</sequence>
<dbReference type="PANTHER" id="PTHR21227">
    <property type="entry name" value="TRNA-SPLICING ENDONUCLEASE SUBUNIT SEN2"/>
    <property type="match status" value="1"/>
</dbReference>
<evidence type="ECO:0000259" key="4">
    <source>
        <dbReference type="Pfam" id="PF01974"/>
    </source>
</evidence>
<dbReference type="GO" id="GO:0000379">
    <property type="term" value="P:tRNA-type intron splice site recognition and cleavage"/>
    <property type="evidence" value="ECO:0007669"/>
    <property type="project" value="TreeGrafter"/>
</dbReference>
<protein>
    <recommendedName>
        <fullName evidence="2">tRNA-intron lyase</fullName>
        <ecNumber evidence="2">4.6.1.16</ecNumber>
    </recommendedName>
</protein>
<comment type="caution">
    <text evidence="5">The sequence shown here is derived from an EMBL/GenBank/DDBJ whole genome shotgun (WGS) entry which is preliminary data.</text>
</comment>